<dbReference type="PANTHER" id="PTHR33972">
    <property type="entry name" value="EXPRESSED PROTEIN"/>
    <property type="match status" value="1"/>
</dbReference>
<dbReference type="FunCoup" id="A0A1Q3CMY2">
    <property type="interactions" value="167"/>
</dbReference>
<evidence type="ECO:0000313" key="1">
    <source>
        <dbReference type="EMBL" id="GAV81472.1"/>
    </source>
</evidence>
<dbReference type="InParanoid" id="A0A1Q3CMY2"/>
<dbReference type="OrthoDB" id="1095098at2759"/>
<sequence>MDRILSRTAIHRHSFFRSWPSIPSSFSLSFNRLRSSKPQYIEIELDPSSDGVRDVERIASRKIEEMIHRIVVLKSTPDWLPFIPGSSFWVPPQIRPLSIGDLLGKLTNQLTDEESLSLTTVRGWPSSTFFVEETGSNRLAKIDVEVKVPEEEGLGVEVKVETLSDSEVKSQPKDEEG</sequence>
<keyword evidence="2" id="KW-1185">Reference proteome</keyword>
<name>A0A1Q3CMY2_CEPFO</name>
<dbReference type="PANTHER" id="PTHR33972:SF2">
    <property type="entry name" value="OS04G0606700 PROTEIN"/>
    <property type="match status" value="1"/>
</dbReference>
<protein>
    <submittedName>
        <fullName evidence="1">Uncharacterized protein</fullName>
    </submittedName>
</protein>
<evidence type="ECO:0000313" key="2">
    <source>
        <dbReference type="Proteomes" id="UP000187406"/>
    </source>
</evidence>
<reference evidence="2" key="1">
    <citation type="submission" date="2016-04" db="EMBL/GenBank/DDBJ databases">
        <title>Cephalotus genome sequencing.</title>
        <authorList>
            <person name="Fukushima K."/>
            <person name="Hasebe M."/>
            <person name="Fang X."/>
        </authorList>
    </citation>
    <scope>NUCLEOTIDE SEQUENCE [LARGE SCALE GENOMIC DNA]</scope>
    <source>
        <strain evidence="2">cv. St1</strain>
    </source>
</reference>
<dbReference type="Proteomes" id="UP000187406">
    <property type="component" value="Unassembled WGS sequence"/>
</dbReference>
<dbReference type="AlphaFoldDB" id="A0A1Q3CMY2"/>
<gene>
    <name evidence="1" type="ORF">CFOL_v3_24927</name>
</gene>
<dbReference type="STRING" id="3775.A0A1Q3CMY2"/>
<proteinExistence type="predicted"/>
<dbReference type="EMBL" id="BDDD01002416">
    <property type="protein sequence ID" value="GAV81472.1"/>
    <property type="molecule type" value="Genomic_DNA"/>
</dbReference>
<accession>A0A1Q3CMY2</accession>
<organism evidence="1 2">
    <name type="scientific">Cephalotus follicularis</name>
    <name type="common">Albany pitcher plant</name>
    <dbReference type="NCBI Taxonomy" id="3775"/>
    <lineage>
        <taxon>Eukaryota</taxon>
        <taxon>Viridiplantae</taxon>
        <taxon>Streptophyta</taxon>
        <taxon>Embryophyta</taxon>
        <taxon>Tracheophyta</taxon>
        <taxon>Spermatophyta</taxon>
        <taxon>Magnoliopsida</taxon>
        <taxon>eudicotyledons</taxon>
        <taxon>Gunneridae</taxon>
        <taxon>Pentapetalae</taxon>
        <taxon>rosids</taxon>
        <taxon>fabids</taxon>
        <taxon>Oxalidales</taxon>
        <taxon>Cephalotaceae</taxon>
        <taxon>Cephalotus</taxon>
    </lineage>
</organism>
<comment type="caution">
    <text evidence="1">The sequence shown here is derived from an EMBL/GenBank/DDBJ whole genome shotgun (WGS) entry which is preliminary data.</text>
</comment>